<keyword evidence="2" id="KW-0677">Repeat</keyword>
<dbReference type="InterPro" id="IPR001680">
    <property type="entry name" value="WD40_rpt"/>
</dbReference>
<feature type="repeat" description="WD" evidence="3">
    <location>
        <begin position="54"/>
        <end position="95"/>
    </location>
</feature>
<keyword evidence="1 3" id="KW-0853">WD repeat</keyword>
<gene>
    <name evidence="4" type="ORF">SNE40_009811</name>
</gene>
<evidence type="ECO:0000313" key="4">
    <source>
        <dbReference type="EMBL" id="KAK6182045.1"/>
    </source>
</evidence>
<dbReference type="EMBL" id="JAZGQO010000007">
    <property type="protein sequence ID" value="KAK6182045.1"/>
    <property type="molecule type" value="Genomic_DNA"/>
</dbReference>
<dbReference type="PROSITE" id="PS50082">
    <property type="entry name" value="WD_REPEATS_2"/>
    <property type="match status" value="3"/>
</dbReference>
<dbReference type="Gene3D" id="2.130.10.10">
    <property type="entry name" value="YVTN repeat-like/Quinoprotein amine dehydrogenase"/>
    <property type="match status" value="1"/>
</dbReference>
<feature type="repeat" description="WD" evidence="3">
    <location>
        <begin position="12"/>
        <end position="44"/>
    </location>
</feature>
<dbReference type="SMART" id="SM00320">
    <property type="entry name" value="WD40"/>
    <property type="match status" value="3"/>
</dbReference>
<evidence type="ECO:0000256" key="3">
    <source>
        <dbReference type="PROSITE-ProRule" id="PRU00221"/>
    </source>
</evidence>
<dbReference type="Pfam" id="PF00400">
    <property type="entry name" value="WD40"/>
    <property type="match status" value="3"/>
</dbReference>
<dbReference type="PRINTS" id="PR00320">
    <property type="entry name" value="GPROTEINBRPT"/>
</dbReference>
<dbReference type="InterPro" id="IPR019775">
    <property type="entry name" value="WD40_repeat_CS"/>
</dbReference>
<feature type="repeat" description="WD" evidence="3">
    <location>
        <begin position="109"/>
        <end position="138"/>
    </location>
</feature>
<dbReference type="GO" id="GO:0005669">
    <property type="term" value="C:transcription factor TFIID complex"/>
    <property type="evidence" value="ECO:0007669"/>
    <property type="project" value="TreeGrafter"/>
</dbReference>
<keyword evidence="5" id="KW-1185">Reference proteome</keyword>
<reference evidence="4 5" key="1">
    <citation type="submission" date="2024-01" db="EMBL/GenBank/DDBJ databases">
        <title>The genome of the rayed Mediterranean limpet Patella caerulea (Linnaeus, 1758).</title>
        <authorList>
            <person name="Anh-Thu Weber A."/>
            <person name="Halstead-Nussloch G."/>
        </authorList>
    </citation>
    <scope>NUCLEOTIDE SEQUENCE [LARGE SCALE GENOMIC DNA]</scope>
    <source>
        <strain evidence="4">AATW-2023a</strain>
        <tissue evidence="4">Whole specimen</tissue>
    </source>
</reference>
<comment type="caution">
    <text evidence="4">The sequence shown here is derived from an EMBL/GenBank/DDBJ whole genome shotgun (WGS) entry which is preliminary data.</text>
</comment>
<dbReference type="PANTHER" id="PTHR19879:SF1">
    <property type="entry name" value="CANNONBALL-RELATED"/>
    <property type="match status" value="1"/>
</dbReference>
<dbReference type="PANTHER" id="PTHR19879">
    <property type="entry name" value="TRANSCRIPTION INITIATION FACTOR TFIID"/>
    <property type="match status" value="1"/>
</dbReference>
<dbReference type="AlphaFoldDB" id="A0AAN8JUT2"/>
<evidence type="ECO:0000256" key="2">
    <source>
        <dbReference type="ARBA" id="ARBA00022737"/>
    </source>
</evidence>
<name>A0AAN8JUT2_PATCE</name>
<evidence type="ECO:0000256" key="1">
    <source>
        <dbReference type="ARBA" id="ARBA00022574"/>
    </source>
</evidence>
<organism evidence="4 5">
    <name type="scientific">Patella caerulea</name>
    <name type="common">Rayed Mediterranean limpet</name>
    <dbReference type="NCBI Taxonomy" id="87958"/>
    <lineage>
        <taxon>Eukaryota</taxon>
        <taxon>Metazoa</taxon>
        <taxon>Spiralia</taxon>
        <taxon>Lophotrochozoa</taxon>
        <taxon>Mollusca</taxon>
        <taxon>Gastropoda</taxon>
        <taxon>Patellogastropoda</taxon>
        <taxon>Patelloidea</taxon>
        <taxon>Patellidae</taxon>
        <taxon>Patella</taxon>
    </lineage>
</organism>
<dbReference type="PROSITE" id="PS50294">
    <property type="entry name" value="WD_REPEATS_REGION"/>
    <property type="match status" value="2"/>
</dbReference>
<dbReference type="InterPro" id="IPR015943">
    <property type="entry name" value="WD40/YVTN_repeat-like_dom_sf"/>
</dbReference>
<dbReference type="GO" id="GO:0006367">
    <property type="term" value="P:transcription initiation at RNA polymerase II promoter"/>
    <property type="evidence" value="ECO:0007669"/>
    <property type="project" value="TreeGrafter"/>
</dbReference>
<proteinExistence type="predicted"/>
<protein>
    <submittedName>
        <fullName evidence="4">Uncharacterized protein</fullName>
    </submittedName>
</protein>
<accession>A0AAN8JUT2</accession>
<dbReference type="InterPro" id="IPR020472">
    <property type="entry name" value="WD40_PAC1"/>
</dbReference>
<dbReference type="Proteomes" id="UP001347796">
    <property type="component" value="Unassembled WGS sequence"/>
</dbReference>
<evidence type="ECO:0000313" key="5">
    <source>
        <dbReference type="Proteomes" id="UP001347796"/>
    </source>
</evidence>
<dbReference type="SUPFAM" id="SSF50978">
    <property type="entry name" value="WD40 repeat-like"/>
    <property type="match status" value="1"/>
</dbReference>
<dbReference type="PROSITE" id="PS00678">
    <property type="entry name" value="WD_REPEATS_1"/>
    <property type="match status" value="2"/>
</dbReference>
<dbReference type="GO" id="GO:0016251">
    <property type="term" value="F:RNA polymerase II general transcription initiation factor activity"/>
    <property type="evidence" value="ECO:0007669"/>
    <property type="project" value="TreeGrafter"/>
</dbReference>
<sequence>MSNMVASLLQTLSGHSSDVTSLSFGEKELVTCSGDKTVRLWNIDDFSETPCSPLLSHTYVVNCCVFDKTGTVFASCSTDGKLIIWDSKTGEQKAVFEHPSKCAIRVCRFSPNATTVASGGDDNALCLWDVAKKKLIRCVI</sequence>
<dbReference type="InterPro" id="IPR036322">
    <property type="entry name" value="WD40_repeat_dom_sf"/>
</dbReference>